<dbReference type="CDD" id="cd06529">
    <property type="entry name" value="S24_LexA-like"/>
    <property type="match status" value="1"/>
</dbReference>
<dbReference type="GO" id="GO:0004252">
    <property type="term" value="F:serine-type endopeptidase activity"/>
    <property type="evidence" value="ECO:0007669"/>
    <property type="project" value="UniProtKB-EC"/>
</dbReference>
<keyword evidence="2 12" id="KW-0678">Repressor</keyword>
<dbReference type="Pfam" id="PF00717">
    <property type="entry name" value="Peptidase_S24"/>
    <property type="match status" value="1"/>
</dbReference>
<dbReference type="Proteomes" id="UP001596220">
    <property type="component" value="Unassembled WGS sequence"/>
</dbReference>
<name>A0ABW1P4J6_9PSEU</name>
<evidence type="ECO:0000256" key="6">
    <source>
        <dbReference type="ARBA" id="ARBA00022813"/>
    </source>
</evidence>
<keyword evidence="9 12" id="KW-0804">Transcription</keyword>
<sequence length="233" mass="25208">MARKTNDDLSIVAEVPSTPEPTDIAGNAGLTLRQRKVLDVIRDWLDRFGYPPSVREIGEAVGLTSTSSVAHQLRALEKKGFLRRDPNRPRAVGVLPTEIVTGLAPTSRPTPAYVPMLGRIAAGGPILAEEAIEDVFPLPRDLVGEGEVFLLKVVGDSMVDAAITDGDWVVVRQQPTADNGDVVAAMIDGEATVKTFKRRDDHVWLLPHNPAYQPILGDEASILGKVVAVLRRL</sequence>
<keyword evidence="17" id="KW-1185">Reference proteome</keyword>
<dbReference type="InterPro" id="IPR015927">
    <property type="entry name" value="Peptidase_S24_S26A/B/C"/>
</dbReference>
<evidence type="ECO:0000256" key="2">
    <source>
        <dbReference type="ARBA" id="ARBA00022491"/>
    </source>
</evidence>
<dbReference type="InterPro" id="IPR006199">
    <property type="entry name" value="LexA_DNA-bd_dom"/>
</dbReference>
<evidence type="ECO:0000256" key="10">
    <source>
        <dbReference type="ARBA" id="ARBA00023204"/>
    </source>
</evidence>
<evidence type="ECO:0000259" key="14">
    <source>
        <dbReference type="Pfam" id="PF00717"/>
    </source>
</evidence>
<keyword evidence="3 12" id="KW-0235">DNA replication</keyword>
<feature type="site" description="Cleavage; by autolysis" evidence="12">
    <location>
        <begin position="122"/>
        <end position="123"/>
    </location>
</feature>
<reference evidence="17" key="1">
    <citation type="journal article" date="2019" name="Int. J. Syst. Evol. Microbiol.">
        <title>The Global Catalogue of Microorganisms (GCM) 10K type strain sequencing project: providing services to taxonomists for standard genome sequencing and annotation.</title>
        <authorList>
            <consortium name="The Broad Institute Genomics Platform"/>
            <consortium name="The Broad Institute Genome Sequencing Center for Infectious Disease"/>
            <person name="Wu L."/>
            <person name="Ma J."/>
        </authorList>
    </citation>
    <scope>NUCLEOTIDE SEQUENCE [LARGE SCALE GENOMIC DNA]</scope>
    <source>
        <strain evidence="17">CGMCC 4.7246</strain>
    </source>
</reference>
<dbReference type="Gene3D" id="2.10.109.10">
    <property type="entry name" value="Umud Fragment, subunit A"/>
    <property type="match status" value="1"/>
</dbReference>
<dbReference type="SUPFAM" id="SSF46785">
    <property type="entry name" value="Winged helix' DNA-binding domain"/>
    <property type="match status" value="1"/>
</dbReference>
<evidence type="ECO:0000313" key="17">
    <source>
        <dbReference type="Proteomes" id="UP001596220"/>
    </source>
</evidence>
<dbReference type="PANTHER" id="PTHR33516:SF2">
    <property type="entry name" value="LEXA REPRESSOR-RELATED"/>
    <property type="match status" value="1"/>
</dbReference>
<keyword evidence="6 12" id="KW-0068">Autocatalytic cleavage</keyword>
<evidence type="ECO:0000256" key="9">
    <source>
        <dbReference type="ARBA" id="ARBA00023163"/>
    </source>
</evidence>
<dbReference type="RefSeq" id="WP_380636327.1">
    <property type="nucleotide sequence ID" value="NZ_JBHSQO010000012.1"/>
</dbReference>
<dbReference type="InterPro" id="IPR039418">
    <property type="entry name" value="LexA-like"/>
</dbReference>
<dbReference type="InterPro" id="IPR036286">
    <property type="entry name" value="LexA/Signal_pep-like_sf"/>
</dbReference>
<comment type="catalytic activity">
    <reaction evidence="12">
        <text>Hydrolysis of Ala-|-Gly bond in repressor LexA.</text>
        <dbReference type="EC" id="3.4.21.88"/>
    </reaction>
</comment>
<dbReference type="PANTHER" id="PTHR33516">
    <property type="entry name" value="LEXA REPRESSOR"/>
    <property type="match status" value="1"/>
</dbReference>
<evidence type="ECO:0000256" key="1">
    <source>
        <dbReference type="ARBA" id="ARBA00007484"/>
    </source>
</evidence>
<dbReference type="InterPro" id="IPR006200">
    <property type="entry name" value="LexA"/>
</dbReference>
<dbReference type="InterPro" id="IPR036388">
    <property type="entry name" value="WH-like_DNA-bd_sf"/>
</dbReference>
<feature type="domain" description="Peptidase S24/S26A/S26B/S26C" evidence="14">
    <location>
        <begin position="115"/>
        <end position="227"/>
    </location>
</feature>
<keyword evidence="7 12" id="KW-0805">Transcription regulation</keyword>
<evidence type="ECO:0000256" key="12">
    <source>
        <dbReference type="HAMAP-Rule" id="MF_00015"/>
    </source>
</evidence>
<dbReference type="EMBL" id="JBHSQO010000012">
    <property type="protein sequence ID" value="MFC6090456.1"/>
    <property type="molecule type" value="Genomic_DNA"/>
</dbReference>
<dbReference type="NCBIfam" id="TIGR00498">
    <property type="entry name" value="lexA"/>
    <property type="match status" value="1"/>
</dbReference>
<evidence type="ECO:0000256" key="7">
    <source>
        <dbReference type="ARBA" id="ARBA00023015"/>
    </source>
</evidence>
<organism evidence="16 17">
    <name type="scientific">Saccharothrix lopnurensis</name>
    <dbReference type="NCBI Taxonomy" id="1670621"/>
    <lineage>
        <taxon>Bacteria</taxon>
        <taxon>Bacillati</taxon>
        <taxon>Actinomycetota</taxon>
        <taxon>Actinomycetes</taxon>
        <taxon>Pseudonocardiales</taxon>
        <taxon>Pseudonocardiaceae</taxon>
        <taxon>Saccharothrix</taxon>
    </lineage>
</organism>
<accession>A0ABW1P4J6</accession>
<gene>
    <name evidence="12 16" type="primary">lexA</name>
    <name evidence="16" type="ORF">ACFP3R_14320</name>
</gene>
<keyword evidence="10 12" id="KW-0234">DNA repair</keyword>
<evidence type="ECO:0000256" key="8">
    <source>
        <dbReference type="ARBA" id="ARBA00023125"/>
    </source>
</evidence>
<comment type="subunit">
    <text evidence="12">Homodimer.</text>
</comment>
<dbReference type="InterPro" id="IPR036390">
    <property type="entry name" value="WH_DNA-bd_sf"/>
</dbReference>
<feature type="active site" description="For autocatalytic cleavage activity" evidence="12">
    <location>
        <position position="157"/>
    </location>
</feature>
<proteinExistence type="inferred from homology"/>
<evidence type="ECO:0000256" key="4">
    <source>
        <dbReference type="ARBA" id="ARBA00022763"/>
    </source>
</evidence>
<keyword evidence="11 12" id="KW-0742">SOS response</keyword>
<keyword evidence="4 12" id="KW-0227">DNA damage</keyword>
<dbReference type="InterPro" id="IPR006197">
    <property type="entry name" value="Peptidase_S24_LexA"/>
</dbReference>
<evidence type="ECO:0000256" key="11">
    <source>
        <dbReference type="ARBA" id="ARBA00023236"/>
    </source>
</evidence>
<dbReference type="PRINTS" id="PR00726">
    <property type="entry name" value="LEXASERPTASE"/>
</dbReference>
<protein>
    <recommendedName>
        <fullName evidence="12">LexA repressor</fullName>
        <ecNumber evidence="12">3.4.21.88</ecNumber>
    </recommendedName>
</protein>
<keyword evidence="8 12" id="KW-0238">DNA-binding</keyword>
<feature type="DNA-binding region" description="H-T-H motif" evidence="12">
    <location>
        <begin position="54"/>
        <end position="74"/>
    </location>
</feature>
<dbReference type="HAMAP" id="MF_00015">
    <property type="entry name" value="LexA"/>
    <property type="match status" value="1"/>
</dbReference>
<evidence type="ECO:0000256" key="3">
    <source>
        <dbReference type="ARBA" id="ARBA00022705"/>
    </source>
</evidence>
<comment type="function">
    <text evidence="12">Represses a number of genes involved in the response to DNA damage (SOS response), including recA and lexA. In the presence of single-stranded DNA, RecA interacts with LexA causing an autocatalytic cleavage which disrupts the DNA-binding part of LexA, leading to derepression of the SOS regulon and eventually DNA repair.</text>
</comment>
<feature type="active site" description="For autocatalytic cleavage activity" evidence="12">
    <location>
        <position position="194"/>
    </location>
</feature>
<evidence type="ECO:0000256" key="5">
    <source>
        <dbReference type="ARBA" id="ARBA00022801"/>
    </source>
</evidence>
<evidence type="ECO:0000259" key="15">
    <source>
        <dbReference type="Pfam" id="PF01726"/>
    </source>
</evidence>
<evidence type="ECO:0000313" key="16">
    <source>
        <dbReference type="EMBL" id="MFC6090456.1"/>
    </source>
</evidence>
<dbReference type="Pfam" id="PF01726">
    <property type="entry name" value="LexA_DNA_bind"/>
    <property type="match status" value="1"/>
</dbReference>
<evidence type="ECO:0000256" key="13">
    <source>
        <dbReference type="RuleBase" id="RU003991"/>
    </source>
</evidence>
<comment type="similarity">
    <text evidence="1 12 13">Belongs to the peptidase S24 family.</text>
</comment>
<dbReference type="EC" id="3.4.21.88" evidence="12"/>
<dbReference type="InterPro" id="IPR050077">
    <property type="entry name" value="LexA_repressor"/>
</dbReference>
<feature type="domain" description="LexA repressor DNA-binding" evidence="15">
    <location>
        <begin position="29"/>
        <end position="91"/>
    </location>
</feature>
<keyword evidence="5 12" id="KW-0378">Hydrolase</keyword>
<dbReference type="Gene3D" id="1.10.10.10">
    <property type="entry name" value="Winged helix-like DNA-binding domain superfamily/Winged helix DNA-binding domain"/>
    <property type="match status" value="1"/>
</dbReference>
<comment type="caution">
    <text evidence="16">The sequence shown here is derived from an EMBL/GenBank/DDBJ whole genome shotgun (WGS) entry which is preliminary data.</text>
</comment>
<dbReference type="SUPFAM" id="SSF51306">
    <property type="entry name" value="LexA/Signal peptidase"/>
    <property type="match status" value="1"/>
</dbReference>